<sequence>MDLLARQDELQAEAEDVLAALELVPALSALGRPVRVGSSALGLMVRRDIDITVVVPKLDMAPVASLGATLANHPDVRTVQIRDDTGHWNTDPDYPDGLYLGVTYGQGWNLDVWFVDEPDRQPDLRHVATFPARLTAETRAAILRVKQDYPQYRSLELYEAVLDGGVRTVEEYLRWRESR</sequence>
<keyword evidence="2" id="KW-1185">Reference proteome</keyword>
<name>A0ABN0TH66_9PSEU</name>
<dbReference type="EMBL" id="BAAABU010000003">
    <property type="protein sequence ID" value="GAA0221668.1"/>
    <property type="molecule type" value="Genomic_DNA"/>
</dbReference>
<proteinExistence type="predicted"/>
<organism evidence="1 2">
    <name type="scientific">Saccharothrix mutabilis subsp. mutabilis</name>
    <dbReference type="NCBI Taxonomy" id="66855"/>
    <lineage>
        <taxon>Bacteria</taxon>
        <taxon>Bacillati</taxon>
        <taxon>Actinomycetota</taxon>
        <taxon>Actinomycetes</taxon>
        <taxon>Pseudonocardiales</taxon>
        <taxon>Pseudonocardiaceae</taxon>
        <taxon>Saccharothrix</taxon>
    </lineage>
</organism>
<accession>A0ABN0TH66</accession>
<evidence type="ECO:0000313" key="2">
    <source>
        <dbReference type="Proteomes" id="UP001500416"/>
    </source>
</evidence>
<comment type="caution">
    <text evidence="1">The sequence shown here is derived from an EMBL/GenBank/DDBJ whole genome shotgun (WGS) entry which is preliminary data.</text>
</comment>
<gene>
    <name evidence="1" type="ORF">GCM10010492_19730</name>
</gene>
<dbReference type="Proteomes" id="UP001500416">
    <property type="component" value="Unassembled WGS sequence"/>
</dbReference>
<dbReference type="RefSeq" id="WP_343933383.1">
    <property type="nucleotide sequence ID" value="NZ_BAAABU010000003.1"/>
</dbReference>
<protein>
    <submittedName>
        <fullName evidence="1">Uncharacterized protein</fullName>
    </submittedName>
</protein>
<evidence type="ECO:0000313" key="1">
    <source>
        <dbReference type="EMBL" id="GAA0221668.1"/>
    </source>
</evidence>
<reference evidence="1 2" key="1">
    <citation type="journal article" date="2019" name="Int. J. Syst. Evol. Microbiol.">
        <title>The Global Catalogue of Microorganisms (GCM) 10K type strain sequencing project: providing services to taxonomists for standard genome sequencing and annotation.</title>
        <authorList>
            <consortium name="The Broad Institute Genomics Platform"/>
            <consortium name="The Broad Institute Genome Sequencing Center for Infectious Disease"/>
            <person name="Wu L."/>
            <person name="Ma J."/>
        </authorList>
    </citation>
    <scope>NUCLEOTIDE SEQUENCE [LARGE SCALE GENOMIC DNA]</scope>
    <source>
        <strain evidence="1 2">JCM 3380</strain>
    </source>
</reference>